<feature type="transmembrane region" description="Helical" evidence="1">
    <location>
        <begin position="133"/>
        <end position="155"/>
    </location>
</feature>
<feature type="transmembrane region" description="Helical" evidence="1">
    <location>
        <begin position="93"/>
        <end position="113"/>
    </location>
</feature>
<evidence type="ECO:0000313" key="3">
    <source>
        <dbReference type="Proteomes" id="UP001611383"/>
    </source>
</evidence>
<keyword evidence="1" id="KW-0472">Membrane</keyword>
<organism evidence="2 3">
    <name type="scientific">Archangium minus</name>
    <dbReference type="NCBI Taxonomy" id="83450"/>
    <lineage>
        <taxon>Bacteria</taxon>
        <taxon>Pseudomonadati</taxon>
        <taxon>Myxococcota</taxon>
        <taxon>Myxococcia</taxon>
        <taxon>Myxococcales</taxon>
        <taxon>Cystobacterineae</taxon>
        <taxon>Archangiaceae</taxon>
        <taxon>Archangium</taxon>
    </lineage>
</organism>
<feature type="transmembrane region" description="Helical" evidence="1">
    <location>
        <begin position="162"/>
        <end position="184"/>
    </location>
</feature>
<dbReference type="EMBL" id="CP043494">
    <property type="protein sequence ID" value="WNG51687.1"/>
    <property type="molecule type" value="Genomic_DNA"/>
</dbReference>
<evidence type="ECO:0000256" key="1">
    <source>
        <dbReference type="SAM" id="Phobius"/>
    </source>
</evidence>
<protein>
    <submittedName>
        <fullName evidence="2">Uncharacterized protein</fullName>
    </submittedName>
</protein>
<evidence type="ECO:0000313" key="2">
    <source>
        <dbReference type="EMBL" id="WNG51687.1"/>
    </source>
</evidence>
<name>A0ABY9X8I7_9BACT</name>
<dbReference type="RefSeq" id="WP_395811974.1">
    <property type="nucleotide sequence ID" value="NZ_CP043494.1"/>
</dbReference>
<keyword evidence="1" id="KW-1133">Transmembrane helix</keyword>
<gene>
    <name evidence="2" type="ORF">F0U60_51965</name>
</gene>
<feature type="transmembrane region" description="Helical" evidence="1">
    <location>
        <begin position="60"/>
        <end position="86"/>
    </location>
</feature>
<accession>A0ABY9X8I7</accession>
<keyword evidence="3" id="KW-1185">Reference proteome</keyword>
<keyword evidence="1" id="KW-0812">Transmembrane</keyword>
<sequence length="219" mass="22435">MPHLRTDARWHAQGTSPGAALALAVVLMVVPLTSRAAPESARLLPEQPVAGMLSDNPMRWMALELATGAGAAVVAVPATLALSAWVGSLSSNLVMAAAPAMVLLLALPPLAVAGAQWLMGNRLHPGSARFQPAVWVALGAHVLAVTGAVLLGATVDDLGDAALFTLVEALVLPAAVTLTMRATAPVPPPTLSRVPEKPRALVEATTSRALVVPLLRCAF</sequence>
<reference evidence="2 3" key="1">
    <citation type="submission" date="2019-08" db="EMBL/GenBank/DDBJ databases">
        <title>Archangium and Cystobacter genomes.</title>
        <authorList>
            <person name="Chen I.-C.K."/>
            <person name="Wielgoss S."/>
        </authorList>
    </citation>
    <scope>NUCLEOTIDE SEQUENCE [LARGE SCALE GENOMIC DNA]</scope>
    <source>
        <strain evidence="2 3">Cbm 6</strain>
    </source>
</reference>
<proteinExistence type="predicted"/>
<dbReference type="Proteomes" id="UP001611383">
    <property type="component" value="Chromosome"/>
</dbReference>